<dbReference type="KEGG" id="adl:AURDEDRAFT_129930"/>
<name>J0LGG9_AURST</name>
<sequence length="303" mass="33580">MVTARHAPAHVFGITVRKVLQMMREAEESVERDRLRLALCPLILRWVRTTGESAHPSELRARLEVATFVCGIVSYDFSGTLHLSRARTTAEYTTMRVLAPLALGIESAWRRLGEIGPPENAPRLLTFETWDSSVAQAFRMVLNAAEPFASFVTRSAFREVSTQALALPYTAGNAETVGTPPNESSAHDEAASVTRDDWSAAYSLAQEARDILERDRVEGIRPPHHWRHWHEGHRISDDLDTRQYGTGDAESIGTVGGRWDWDLNEALPAKGNASPSDIVEGGQEVRTQMGSNACDTTMTVWGR</sequence>
<dbReference type="InParanoid" id="J0LGG9"/>
<keyword evidence="2" id="KW-1185">Reference proteome</keyword>
<dbReference type="Proteomes" id="UP000006514">
    <property type="component" value="Unassembled WGS sequence"/>
</dbReference>
<evidence type="ECO:0000313" key="1">
    <source>
        <dbReference type="EMBL" id="EJD36681.1"/>
    </source>
</evidence>
<gene>
    <name evidence="1" type="ORF">AURDEDRAFT_129930</name>
</gene>
<proteinExistence type="predicted"/>
<protein>
    <submittedName>
        <fullName evidence="1">Uncharacterized protein</fullName>
    </submittedName>
</protein>
<organism evidence="1 2">
    <name type="scientific">Auricularia subglabra (strain TFB-10046 / SS5)</name>
    <name type="common">White-rot fungus</name>
    <name type="synonym">Auricularia delicata (strain TFB10046)</name>
    <dbReference type="NCBI Taxonomy" id="717982"/>
    <lineage>
        <taxon>Eukaryota</taxon>
        <taxon>Fungi</taxon>
        <taxon>Dikarya</taxon>
        <taxon>Basidiomycota</taxon>
        <taxon>Agaricomycotina</taxon>
        <taxon>Agaricomycetes</taxon>
        <taxon>Auriculariales</taxon>
        <taxon>Auriculariaceae</taxon>
        <taxon>Auricularia</taxon>
    </lineage>
</organism>
<dbReference type="EMBL" id="JH687856">
    <property type="protein sequence ID" value="EJD36681.1"/>
    <property type="molecule type" value="Genomic_DNA"/>
</dbReference>
<reference evidence="2" key="1">
    <citation type="journal article" date="2012" name="Science">
        <title>The Paleozoic origin of enzymatic lignin decomposition reconstructed from 31 fungal genomes.</title>
        <authorList>
            <person name="Floudas D."/>
            <person name="Binder M."/>
            <person name="Riley R."/>
            <person name="Barry K."/>
            <person name="Blanchette R.A."/>
            <person name="Henrissat B."/>
            <person name="Martinez A.T."/>
            <person name="Otillar R."/>
            <person name="Spatafora J.W."/>
            <person name="Yadav J.S."/>
            <person name="Aerts A."/>
            <person name="Benoit I."/>
            <person name="Boyd A."/>
            <person name="Carlson A."/>
            <person name="Copeland A."/>
            <person name="Coutinho P.M."/>
            <person name="de Vries R.P."/>
            <person name="Ferreira P."/>
            <person name="Findley K."/>
            <person name="Foster B."/>
            <person name="Gaskell J."/>
            <person name="Glotzer D."/>
            <person name="Gorecki P."/>
            <person name="Heitman J."/>
            <person name="Hesse C."/>
            <person name="Hori C."/>
            <person name="Igarashi K."/>
            <person name="Jurgens J.A."/>
            <person name="Kallen N."/>
            <person name="Kersten P."/>
            <person name="Kohler A."/>
            <person name="Kuees U."/>
            <person name="Kumar T.K.A."/>
            <person name="Kuo A."/>
            <person name="LaButti K."/>
            <person name="Larrondo L.F."/>
            <person name="Lindquist E."/>
            <person name="Ling A."/>
            <person name="Lombard V."/>
            <person name="Lucas S."/>
            <person name="Lundell T."/>
            <person name="Martin R."/>
            <person name="McLaughlin D.J."/>
            <person name="Morgenstern I."/>
            <person name="Morin E."/>
            <person name="Murat C."/>
            <person name="Nagy L.G."/>
            <person name="Nolan M."/>
            <person name="Ohm R.A."/>
            <person name="Patyshakuliyeva A."/>
            <person name="Rokas A."/>
            <person name="Ruiz-Duenas F.J."/>
            <person name="Sabat G."/>
            <person name="Salamov A."/>
            <person name="Samejima M."/>
            <person name="Schmutz J."/>
            <person name="Slot J.C."/>
            <person name="St John F."/>
            <person name="Stenlid J."/>
            <person name="Sun H."/>
            <person name="Sun S."/>
            <person name="Syed K."/>
            <person name="Tsang A."/>
            <person name="Wiebenga A."/>
            <person name="Young D."/>
            <person name="Pisabarro A."/>
            <person name="Eastwood D.C."/>
            <person name="Martin F."/>
            <person name="Cullen D."/>
            <person name="Grigoriev I.V."/>
            <person name="Hibbett D.S."/>
        </authorList>
    </citation>
    <scope>NUCLEOTIDE SEQUENCE [LARGE SCALE GENOMIC DNA]</scope>
    <source>
        <strain evidence="2">TFB10046</strain>
    </source>
</reference>
<evidence type="ECO:0000313" key="2">
    <source>
        <dbReference type="Proteomes" id="UP000006514"/>
    </source>
</evidence>
<accession>J0LGG9</accession>
<dbReference type="AlphaFoldDB" id="J0LGG9"/>